<feature type="chain" id="PRO_5002201675" description="BPTI/Kunitz inhibitor domain-containing protein" evidence="3">
    <location>
        <begin position="17"/>
        <end position="100"/>
    </location>
</feature>
<evidence type="ECO:0000259" key="4">
    <source>
        <dbReference type="PROSITE" id="PS50279"/>
    </source>
</evidence>
<evidence type="ECO:0000256" key="2">
    <source>
        <dbReference type="ARBA" id="ARBA00022900"/>
    </source>
</evidence>
<organism evidence="5">
    <name type="scientific">Amblyomma americanum</name>
    <name type="common">Lone star tick</name>
    <dbReference type="NCBI Taxonomy" id="6943"/>
    <lineage>
        <taxon>Eukaryota</taxon>
        <taxon>Metazoa</taxon>
        <taxon>Ecdysozoa</taxon>
        <taxon>Arthropoda</taxon>
        <taxon>Chelicerata</taxon>
        <taxon>Arachnida</taxon>
        <taxon>Acari</taxon>
        <taxon>Parasitiformes</taxon>
        <taxon>Ixodida</taxon>
        <taxon>Ixodoidea</taxon>
        <taxon>Ixodidae</taxon>
        <taxon>Amblyomminae</taxon>
        <taxon>Amblyomma</taxon>
    </lineage>
</organism>
<dbReference type="Gene3D" id="4.10.410.10">
    <property type="entry name" value="Pancreatic trypsin inhibitor Kunitz domain"/>
    <property type="match status" value="1"/>
</dbReference>
<accession>A0A0C9R3T6</accession>
<keyword evidence="1" id="KW-0646">Protease inhibitor</keyword>
<dbReference type="SUPFAM" id="SSF57362">
    <property type="entry name" value="BPTI-like"/>
    <property type="match status" value="1"/>
</dbReference>
<dbReference type="AlphaFoldDB" id="A0A0C9R3T6"/>
<dbReference type="EMBL" id="GBZX01001120">
    <property type="protein sequence ID" value="JAG91620.1"/>
    <property type="molecule type" value="mRNA"/>
</dbReference>
<dbReference type="PANTHER" id="PTHR10083">
    <property type="entry name" value="KUNITZ-TYPE PROTEASE INHIBITOR-RELATED"/>
    <property type="match status" value="1"/>
</dbReference>
<feature type="domain" description="BPTI/Kunitz inhibitor" evidence="4">
    <location>
        <begin position="41"/>
        <end position="89"/>
    </location>
</feature>
<dbReference type="InterPro" id="IPR050098">
    <property type="entry name" value="TFPI/VKTCI-like"/>
</dbReference>
<protein>
    <recommendedName>
        <fullName evidence="4">BPTI/Kunitz inhibitor domain-containing protein</fullName>
    </recommendedName>
</protein>
<sequence length="100" mass="11253">MRVLLVAAFLFTACAAFFYDESPGATVCFDPDRQEECKELCRTVPEDSPCRALIPAWFFNGLSCQEFTYGGCGDDLNNFDTREECMNACGKYNYSLLDNV</sequence>
<dbReference type="PROSITE" id="PS00280">
    <property type="entry name" value="BPTI_KUNITZ_1"/>
    <property type="match status" value="1"/>
</dbReference>
<dbReference type="GO" id="GO:0004867">
    <property type="term" value="F:serine-type endopeptidase inhibitor activity"/>
    <property type="evidence" value="ECO:0007669"/>
    <property type="project" value="UniProtKB-KW"/>
</dbReference>
<evidence type="ECO:0000256" key="1">
    <source>
        <dbReference type="ARBA" id="ARBA00022690"/>
    </source>
</evidence>
<evidence type="ECO:0000313" key="5">
    <source>
        <dbReference type="EMBL" id="JAG91620.1"/>
    </source>
</evidence>
<dbReference type="InterPro" id="IPR036880">
    <property type="entry name" value="Kunitz_BPTI_sf"/>
</dbReference>
<dbReference type="InterPro" id="IPR020901">
    <property type="entry name" value="Prtase_inh_Kunz-CS"/>
</dbReference>
<dbReference type="PRINTS" id="PR00759">
    <property type="entry name" value="BASICPTASE"/>
</dbReference>
<keyword evidence="3" id="KW-0732">Signal</keyword>
<keyword evidence="2" id="KW-0722">Serine protease inhibitor</keyword>
<dbReference type="PROSITE" id="PS50279">
    <property type="entry name" value="BPTI_KUNITZ_2"/>
    <property type="match status" value="1"/>
</dbReference>
<name>A0A0C9R3T6_AMBAM</name>
<dbReference type="Pfam" id="PF00014">
    <property type="entry name" value="Kunitz_BPTI"/>
    <property type="match status" value="1"/>
</dbReference>
<proteinExistence type="evidence at transcript level"/>
<dbReference type="SMART" id="SM00131">
    <property type="entry name" value="KU"/>
    <property type="match status" value="1"/>
</dbReference>
<evidence type="ECO:0000256" key="3">
    <source>
        <dbReference type="SAM" id="SignalP"/>
    </source>
</evidence>
<dbReference type="InterPro" id="IPR002223">
    <property type="entry name" value="Kunitz_BPTI"/>
</dbReference>
<feature type="signal peptide" evidence="3">
    <location>
        <begin position="1"/>
        <end position="16"/>
    </location>
</feature>
<dbReference type="CDD" id="cd00109">
    <property type="entry name" value="Kunitz-type"/>
    <property type="match status" value="1"/>
</dbReference>
<reference evidence="5" key="1">
    <citation type="journal article" date="2015" name="PLoS ONE">
        <title>An Insight into the Sialome of the Lone Star Tick, Amblyomma americanum, with a Glimpse on Its Time Dependent Gene Expression.</title>
        <authorList>
            <person name="Karim S."/>
            <person name="Ribeiro J.M."/>
        </authorList>
    </citation>
    <scope>NUCLEOTIDE SEQUENCE</scope>
    <source>
        <tissue evidence="5">Salivary gland</tissue>
    </source>
</reference>